<dbReference type="Pfam" id="PF11739">
    <property type="entry name" value="YdbH-like"/>
    <property type="match status" value="1"/>
</dbReference>
<comment type="caution">
    <text evidence="1">The sequence shown here is derived from an EMBL/GenBank/DDBJ whole genome shotgun (WGS) entry which is preliminary data.</text>
</comment>
<dbReference type="NCBIfam" id="NF007971">
    <property type="entry name" value="PRK10695.1"/>
    <property type="match status" value="1"/>
</dbReference>
<name>A0A093S496_9GAMM</name>
<organism evidence="1 2">
    <name type="scientific">Pectobacterium betavasculorum</name>
    <dbReference type="NCBI Taxonomy" id="55207"/>
    <lineage>
        <taxon>Bacteria</taxon>
        <taxon>Pseudomonadati</taxon>
        <taxon>Pseudomonadota</taxon>
        <taxon>Gammaproteobacteria</taxon>
        <taxon>Enterobacterales</taxon>
        <taxon>Pectobacteriaceae</taxon>
        <taxon>Pectobacterium</taxon>
    </lineage>
</organism>
<proteinExistence type="predicted"/>
<sequence>MIKKQLLPIAFLLAALLFLSWRALPQWLPRLAEIWLPTGLSLTVNGVPGWQGGGLHSAGFSITAGECTLFDVRNMTLRWHSWRWHADIDAVTLNSDCLQHVPAGNGTEPAAQLSQWQRRLPAADIQVKTFTLRPWQDYAGQVRLSSDGKRQQTLDYQGDQLAFRAELNDTRLTLHESMLATPAGFVRLQVSGEMELAATLDTAPVRGRLTGKLDSGQTPDPLSLLLDWHNQQGELVLNAANDETPLISLPWQLTDDVIQVTNGVWRWPHADQPLSGQLAMTLEHWRQGLDATTINARLNMLTQGHNGKANAVLVLGPGSIGLLNSELRFQLTGQANLPALSLTATLPGILQGSILNPEFSLLPGALLRAWGTPAPQIYLEEARWPLAGVRVSATGVNGRLQAIVKAREEYWGRFNLHLDGQAQDFWPDQGEWQWRYWGSGRLPPLKGQWDVAGRGRWQDTLIEVSQLSSGLDQLGYGIVTVHQPRLTITEPIRWQRARSGEHFQGALQLASERAHFSNGGYLPPSLLTLEMQGRSPNDFQLQGQLQAEDIGPVRLRGRWDGERLRGGAWWPTQPLKVFQPLLSPLLKMNIRAGQFYAQAAFSAARKEGFSAGGHWVVKNGGLWLQDGEVSGVNFVLPYRLKDQRWQLGVRQPVTLRIDVLDNLFRMSNIRVDLQGFYPYSEQRPLVMSQADMDVLNGHIGLSTLRWPQREPALFTVKRVDLSELITVLKQKQFALSGRVSGTLPLNFNHPTTLIEGGRITNDGFLTLRLDNQLADELASKSLAGGAAIGWLRYLEIGRSYATLDLNNQGELTLTSRVQGKNPQLSAKQQVILNYRHQENIFQLWRSLRFGDNLRDTLEQQANE</sequence>
<dbReference type="RefSeq" id="WP_039323026.1">
    <property type="nucleotide sequence ID" value="NZ_JQHM01000001.1"/>
</dbReference>
<evidence type="ECO:0000313" key="2">
    <source>
        <dbReference type="Proteomes" id="UP000032874"/>
    </source>
</evidence>
<evidence type="ECO:0000313" key="1">
    <source>
        <dbReference type="EMBL" id="KFX07644.1"/>
    </source>
</evidence>
<dbReference type="AlphaFoldDB" id="A0A093S496"/>
<dbReference type="eggNOG" id="COG2911">
    <property type="taxonomic scope" value="Bacteria"/>
</dbReference>
<protein>
    <submittedName>
        <fullName evidence="1">Uncharacterized protein</fullName>
    </submittedName>
</protein>
<dbReference type="Proteomes" id="UP000032874">
    <property type="component" value="Unassembled WGS sequence"/>
</dbReference>
<reference evidence="1 2" key="1">
    <citation type="submission" date="2014-08" db="EMBL/GenBank/DDBJ databases">
        <title>Genome sequences of NCPPB Pectobacterium isolates.</title>
        <authorList>
            <person name="Glover R.H."/>
            <person name="Sapp M."/>
            <person name="Elphinstone J."/>
        </authorList>
    </citation>
    <scope>NUCLEOTIDE SEQUENCE [LARGE SCALE GENOMIC DNA]</scope>
    <source>
        <strain evidence="1 2">NCPPB 2795</strain>
    </source>
</reference>
<accession>A0A093S496</accession>
<dbReference type="EMBL" id="JQHM01000001">
    <property type="protein sequence ID" value="KFX07644.1"/>
    <property type="molecule type" value="Genomic_DNA"/>
</dbReference>
<dbReference type="STRING" id="55207.KP22_06005"/>
<dbReference type="InterPro" id="IPR021730">
    <property type="entry name" value="YdbH"/>
</dbReference>
<gene>
    <name evidence="1" type="ORF">KP22_06005</name>
</gene>